<dbReference type="Gene3D" id="3.20.20.30">
    <property type="entry name" value="Luciferase-like domain"/>
    <property type="match status" value="1"/>
</dbReference>
<keyword evidence="8" id="KW-1185">Reference proteome</keyword>
<evidence type="ECO:0000313" key="8">
    <source>
        <dbReference type="Proteomes" id="UP000094285"/>
    </source>
</evidence>
<dbReference type="RefSeq" id="XP_020067269.1">
    <property type="nucleotide sequence ID" value="XM_020207222.1"/>
</dbReference>
<dbReference type="PANTHER" id="PTHR30011:SF16">
    <property type="entry name" value="C2H2 FINGER DOMAIN TRANSCRIPTION FACTOR (EUROFUNG)-RELATED"/>
    <property type="match status" value="1"/>
</dbReference>
<evidence type="ECO:0000256" key="3">
    <source>
        <dbReference type="ARBA" id="ARBA00023002"/>
    </source>
</evidence>
<evidence type="ECO:0000259" key="6">
    <source>
        <dbReference type="Pfam" id="PF00296"/>
    </source>
</evidence>
<dbReference type="EMBL" id="KV453909">
    <property type="protein sequence ID" value="ODV82147.1"/>
    <property type="molecule type" value="Genomic_DNA"/>
</dbReference>
<dbReference type="NCBIfam" id="TIGR03860">
    <property type="entry name" value="FMN_nitrolo"/>
    <property type="match status" value="1"/>
</dbReference>
<proteinExistence type="inferred from homology"/>
<dbReference type="InterPro" id="IPR051260">
    <property type="entry name" value="Diverse_substr_monoxygenases"/>
</dbReference>
<organism evidence="7 8">
    <name type="scientific">Suhomyces tanzawaensis NRRL Y-17324</name>
    <dbReference type="NCBI Taxonomy" id="984487"/>
    <lineage>
        <taxon>Eukaryota</taxon>
        <taxon>Fungi</taxon>
        <taxon>Dikarya</taxon>
        <taxon>Ascomycota</taxon>
        <taxon>Saccharomycotina</taxon>
        <taxon>Pichiomycetes</taxon>
        <taxon>Debaryomycetaceae</taxon>
        <taxon>Suhomyces</taxon>
    </lineage>
</organism>
<dbReference type="AlphaFoldDB" id="A0A1E4SRU7"/>
<keyword evidence="1" id="KW-0285">Flavoprotein</keyword>
<evidence type="ECO:0000256" key="1">
    <source>
        <dbReference type="ARBA" id="ARBA00022630"/>
    </source>
</evidence>
<accession>A0A1E4SRU7</accession>
<dbReference type="GeneID" id="30981359"/>
<evidence type="ECO:0000256" key="5">
    <source>
        <dbReference type="ARBA" id="ARBA00033748"/>
    </source>
</evidence>
<dbReference type="Pfam" id="PF00296">
    <property type="entry name" value="Bac_luciferase"/>
    <property type="match status" value="1"/>
</dbReference>
<keyword evidence="3" id="KW-0560">Oxidoreductase</keyword>
<dbReference type="GO" id="GO:0016705">
    <property type="term" value="F:oxidoreductase activity, acting on paired donors, with incorporation or reduction of molecular oxygen"/>
    <property type="evidence" value="ECO:0007669"/>
    <property type="project" value="InterPro"/>
</dbReference>
<reference evidence="8" key="1">
    <citation type="submission" date="2016-05" db="EMBL/GenBank/DDBJ databases">
        <title>Comparative genomics of biotechnologically important yeasts.</title>
        <authorList>
            <consortium name="DOE Joint Genome Institute"/>
            <person name="Riley R."/>
            <person name="Haridas S."/>
            <person name="Wolfe K.H."/>
            <person name="Lopes M.R."/>
            <person name="Hittinger C.T."/>
            <person name="Goker M."/>
            <person name="Salamov A."/>
            <person name="Wisecaver J."/>
            <person name="Long T.M."/>
            <person name="Aerts A.L."/>
            <person name="Barry K."/>
            <person name="Choi C."/>
            <person name="Clum A."/>
            <person name="Coughlan A.Y."/>
            <person name="Deshpande S."/>
            <person name="Douglass A.P."/>
            <person name="Hanson S.J."/>
            <person name="Klenk H.-P."/>
            <person name="Labutti K."/>
            <person name="Lapidus A."/>
            <person name="Lindquist E."/>
            <person name="Lipzen A."/>
            <person name="Meier-Kolthoff J.P."/>
            <person name="Ohm R.A."/>
            <person name="Otillar R.P."/>
            <person name="Pangilinan J."/>
            <person name="Peng Y."/>
            <person name="Rokas A."/>
            <person name="Rosa C.A."/>
            <person name="Scheuner C."/>
            <person name="Sibirny A.A."/>
            <person name="Slot J.C."/>
            <person name="Stielow J.B."/>
            <person name="Sun H."/>
            <person name="Kurtzman C.P."/>
            <person name="Blackwell M."/>
            <person name="Grigoriev I.V."/>
            <person name="Jeffries T.W."/>
        </authorList>
    </citation>
    <scope>NUCLEOTIDE SEQUENCE [LARGE SCALE GENOMIC DNA]</scope>
    <source>
        <strain evidence="8">NRRL Y-17324</strain>
    </source>
</reference>
<dbReference type="SUPFAM" id="SSF51679">
    <property type="entry name" value="Bacterial luciferase-like"/>
    <property type="match status" value="1"/>
</dbReference>
<protein>
    <submittedName>
        <fullName evidence="7">Nitrilotriacetate monooxygenase component A/pristinamycin IIA synthase subunit A</fullName>
    </submittedName>
</protein>
<dbReference type="InterPro" id="IPR036661">
    <property type="entry name" value="Luciferase-like_sf"/>
</dbReference>
<evidence type="ECO:0000313" key="7">
    <source>
        <dbReference type="EMBL" id="ODV82147.1"/>
    </source>
</evidence>
<keyword evidence="4 7" id="KW-0503">Monooxygenase</keyword>
<dbReference type="InterPro" id="IPR016215">
    <property type="entry name" value="NTA_MOA"/>
</dbReference>
<dbReference type="STRING" id="984487.A0A1E4SRU7"/>
<evidence type="ECO:0000256" key="2">
    <source>
        <dbReference type="ARBA" id="ARBA00022643"/>
    </source>
</evidence>
<comment type="similarity">
    <text evidence="5">Belongs to the NtaA/SnaA/DszA monooxygenase family.</text>
</comment>
<dbReference type="PANTHER" id="PTHR30011">
    <property type="entry name" value="ALKANESULFONATE MONOOXYGENASE-RELATED"/>
    <property type="match status" value="1"/>
</dbReference>
<gene>
    <name evidence="7" type="ORF">CANTADRAFT_24787</name>
</gene>
<dbReference type="PIRSF" id="PIRSF000337">
    <property type="entry name" value="NTA_MOA"/>
    <property type="match status" value="1"/>
</dbReference>
<dbReference type="GO" id="GO:0004497">
    <property type="term" value="F:monooxygenase activity"/>
    <property type="evidence" value="ECO:0007669"/>
    <property type="project" value="UniProtKB-KW"/>
</dbReference>
<dbReference type="InterPro" id="IPR011251">
    <property type="entry name" value="Luciferase-like_dom"/>
</dbReference>
<sequence length="499" mass="55541">MTSNNNSNKKLILNAFEMGAIGHQNPGLWTHPRDTKTDGYKSIEYWTNLAKLLERGKFNAVFIADVLGGYDVYNGPGNLDAAIASAAQWPVNEPSAVVSAMAAVTKNLSFGLTFSTISEAPYHFARRLATLDHLTNGRVGWNIVSSYLDSASRNLLNGEPLLEHDERYVRASEYLDVVYDLFLSSWRDDAVVKDKERGVYAEPDRLRRINHKGKYFTVPGPGMTEPTPQRLPVILQAGASKKGTAFAARNAEVVFISSPTPVSLKAQIDSTKKLAKEEFGRDEGTIKFLQLITVIIGKTREDAEDKYRDYLKHGDLEGAQALFSGWTGIDIGKYGKDEELTEVESNAIRSSAQNWTKPAPGAPANLKRTREFLASKIVVGGLGPVILGTATEVADEIENWVNVSGVDGFNFCYSVTPGSFEDIVDYLVPELQSRGLFWDDYPESNDEKDSNLSFREQIFGTTRDDPKFLLPSHPAHKLRWTSEYSREEFDKYLEKINSS</sequence>
<dbReference type="OrthoDB" id="5561043at2759"/>
<feature type="domain" description="Luciferase-like" evidence="6">
    <location>
        <begin position="36"/>
        <end position="402"/>
    </location>
</feature>
<keyword evidence="2" id="KW-0288">FMN</keyword>
<dbReference type="Proteomes" id="UP000094285">
    <property type="component" value="Unassembled WGS sequence"/>
</dbReference>
<evidence type="ECO:0000256" key="4">
    <source>
        <dbReference type="ARBA" id="ARBA00023033"/>
    </source>
</evidence>
<name>A0A1E4SRU7_9ASCO</name>